<keyword evidence="4 10" id="KW-0436">Ligase</keyword>
<dbReference type="EMBL" id="CAJFDH010000003">
    <property type="protein sequence ID" value="CAD5214966.1"/>
    <property type="molecule type" value="Genomic_DNA"/>
</dbReference>
<evidence type="ECO:0000256" key="3">
    <source>
        <dbReference type="ARBA" id="ARBA00013161"/>
    </source>
</evidence>
<dbReference type="SUPFAM" id="SSF52374">
    <property type="entry name" value="Nucleotidylyl transferase"/>
    <property type="match status" value="1"/>
</dbReference>
<dbReference type="GO" id="GO:0004830">
    <property type="term" value="F:tryptophan-tRNA ligase activity"/>
    <property type="evidence" value="ECO:0007669"/>
    <property type="project" value="UniProtKB-EC"/>
</dbReference>
<dbReference type="GO" id="GO:0005759">
    <property type="term" value="C:mitochondrial matrix"/>
    <property type="evidence" value="ECO:0007669"/>
    <property type="project" value="TreeGrafter"/>
</dbReference>
<evidence type="ECO:0000256" key="4">
    <source>
        <dbReference type="ARBA" id="ARBA00022598"/>
    </source>
</evidence>
<comment type="subcellular location">
    <subcellularLocation>
        <location evidence="1">Mitochondrion</location>
    </subcellularLocation>
</comment>
<dbReference type="Gene3D" id="1.10.240.10">
    <property type="entry name" value="Tyrosyl-Transfer RNA Synthetase"/>
    <property type="match status" value="1"/>
</dbReference>
<keyword evidence="7 10" id="KW-0648">Protein biosynthesis</keyword>
<evidence type="ECO:0000256" key="1">
    <source>
        <dbReference type="ARBA" id="ARBA00004173"/>
    </source>
</evidence>
<gene>
    <name evidence="11" type="ORF">BOKJ2_LOCUS5857</name>
</gene>
<dbReference type="GO" id="GO:0005524">
    <property type="term" value="F:ATP binding"/>
    <property type="evidence" value="ECO:0007669"/>
    <property type="project" value="UniProtKB-KW"/>
</dbReference>
<name>A0A811KI30_9BILA</name>
<dbReference type="GO" id="GO:0070183">
    <property type="term" value="P:mitochondrial tryptophanyl-tRNA aminoacylation"/>
    <property type="evidence" value="ECO:0007669"/>
    <property type="project" value="TreeGrafter"/>
</dbReference>
<dbReference type="InterPro" id="IPR050203">
    <property type="entry name" value="Trp-tRNA_synthetase"/>
</dbReference>
<dbReference type="InterPro" id="IPR002305">
    <property type="entry name" value="aa-tRNA-synth_Ic"/>
</dbReference>
<dbReference type="NCBIfam" id="TIGR00233">
    <property type="entry name" value="trpS"/>
    <property type="match status" value="1"/>
</dbReference>
<keyword evidence="8 10" id="KW-0030">Aminoacyl-tRNA synthetase</keyword>
<dbReference type="PANTHER" id="PTHR43766:SF1">
    <property type="entry name" value="TRYPTOPHAN--TRNA LIGASE, MITOCHONDRIAL"/>
    <property type="match status" value="1"/>
</dbReference>
<dbReference type="AlphaFoldDB" id="A0A811KI30"/>
<protein>
    <recommendedName>
        <fullName evidence="3">tryptophan--tRNA ligase</fullName>
        <ecNumber evidence="3">6.1.1.2</ecNumber>
    </recommendedName>
    <alternativeName>
        <fullName evidence="9">Tryptophanyl-tRNA synthetase</fullName>
    </alternativeName>
</protein>
<comment type="caution">
    <text evidence="11">The sequence shown here is derived from an EMBL/GenBank/DDBJ whole genome shotgun (WGS) entry which is preliminary data.</text>
</comment>
<dbReference type="FunFam" id="1.10.240.10:FF:000002">
    <property type="entry name" value="Tryptophan--tRNA ligase"/>
    <property type="match status" value="1"/>
</dbReference>
<dbReference type="PRINTS" id="PR01039">
    <property type="entry name" value="TRNASYNTHTRP"/>
</dbReference>
<dbReference type="PANTHER" id="PTHR43766">
    <property type="entry name" value="TRYPTOPHAN--TRNA LIGASE, MITOCHONDRIAL"/>
    <property type="match status" value="1"/>
</dbReference>
<comment type="similarity">
    <text evidence="2 10">Belongs to the class-I aminoacyl-tRNA synthetase family.</text>
</comment>
<dbReference type="CDD" id="cd00806">
    <property type="entry name" value="TrpRS_core"/>
    <property type="match status" value="1"/>
</dbReference>
<evidence type="ECO:0000256" key="7">
    <source>
        <dbReference type="ARBA" id="ARBA00022917"/>
    </source>
</evidence>
<accession>A0A811KI30</accession>
<dbReference type="EMBL" id="CAJFCW020000003">
    <property type="protein sequence ID" value="CAG9103449.1"/>
    <property type="molecule type" value="Genomic_DNA"/>
</dbReference>
<evidence type="ECO:0000313" key="11">
    <source>
        <dbReference type="EMBL" id="CAD5214966.1"/>
    </source>
</evidence>
<evidence type="ECO:0000256" key="5">
    <source>
        <dbReference type="ARBA" id="ARBA00022741"/>
    </source>
</evidence>
<keyword evidence="5 10" id="KW-0547">Nucleotide-binding</keyword>
<dbReference type="Proteomes" id="UP000783686">
    <property type="component" value="Unassembled WGS sequence"/>
</dbReference>
<dbReference type="InterPro" id="IPR014729">
    <property type="entry name" value="Rossmann-like_a/b/a_fold"/>
</dbReference>
<dbReference type="EC" id="6.1.1.2" evidence="3"/>
<dbReference type="OrthoDB" id="15808at2759"/>
<dbReference type="PROSITE" id="PS00178">
    <property type="entry name" value="AA_TRNA_LIGASE_I"/>
    <property type="match status" value="1"/>
</dbReference>
<evidence type="ECO:0000256" key="9">
    <source>
        <dbReference type="ARBA" id="ARBA00030268"/>
    </source>
</evidence>
<dbReference type="InterPro" id="IPR001412">
    <property type="entry name" value="aa-tRNA-synth_I_CS"/>
</dbReference>
<dbReference type="Proteomes" id="UP000614601">
    <property type="component" value="Unassembled WGS sequence"/>
</dbReference>
<sequence length="348" mass="38894">MSGAAGKVVKKLPEVIVSGIQPTGSLHIGNYLGFVKNFVKLQNANPDAQKYLMVVDLHSNSVVPIHKDFRKQCRKLVASLIACGIDPNDTRLFYQSQVPEHSELAWHLGSIVTINRLSKLPQFKEKSNDNLDGVSPNLLTYPVLQAADILLYKCTKIPVGEDQVMHVHLTYHIIETIKGLFKKQCFPTPELILSKSSRIKSLSDPTKKMSKSDPNQHATVFVEDTEAQVLKKVKKAVTDSTGANVTYDKVNRAGICNLLEILAEIEEKSVEQVTQECSDLNSLGLKLKLASEITKTFSPIQERLKEIEADQEFLDNILIRNADIARETAVKTLREFKNMIGYDQPISR</sequence>
<evidence type="ECO:0000313" key="12">
    <source>
        <dbReference type="Proteomes" id="UP000614601"/>
    </source>
</evidence>
<evidence type="ECO:0000256" key="10">
    <source>
        <dbReference type="RuleBase" id="RU363036"/>
    </source>
</evidence>
<evidence type="ECO:0000256" key="2">
    <source>
        <dbReference type="ARBA" id="ARBA00005594"/>
    </source>
</evidence>
<dbReference type="InterPro" id="IPR002306">
    <property type="entry name" value="Trp-tRNA-ligase"/>
</dbReference>
<evidence type="ECO:0000256" key="8">
    <source>
        <dbReference type="ARBA" id="ARBA00023146"/>
    </source>
</evidence>
<keyword evidence="6 10" id="KW-0067">ATP-binding</keyword>
<reference evidence="11" key="1">
    <citation type="submission" date="2020-09" db="EMBL/GenBank/DDBJ databases">
        <authorList>
            <person name="Kikuchi T."/>
        </authorList>
    </citation>
    <scope>NUCLEOTIDE SEQUENCE</scope>
    <source>
        <strain evidence="11">SH1</strain>
    </source>
</reference>
<organism evidence="11 12">
    <name type="scientific">Bursaphelenchus okinawaensis</name>
    <dbReference type="NCBI Taxonomy" id="465554"/>
    <lineage>
        <taxon>Eukaryota</taxon>
        <taxon>Metazoa</taxon>
        <taxon>Ecdysozoa</taxon>
        <taxon>Nematoda</taxon>
        <taxon>Chromadorea</taxon>
        <taxon>Rhabditida</taxon>
        <taxon>Tylenchina</taxon>
        <taxon>Tylenchomorpha</taxon>
        <taxon>Aphelenchoidea</taxon>
        <taxon>Aphelenchoididae</taxon>
        <taxon>Bursaphelenchus</taxon>
    </lineage>
</organism>
<keyword evidence="12" id="KW-1185">Reference proteome</keyword>
<proteinExistence type="inferred from homology"/>
<evidence type="ECO:0000256" key="6">
    <source>
        <dbReference type="ARBA" id="ARBA00022840"/>
    </source>
</evidence>
<dbReference type="Gene3D" id="3.40.50.620">
    <property type="entry name" value="HUPs"/>
    <property type="match status" value="1"/>
</dbReference>
<dbReference type="Pfam" id="PF00579">
    <property type="entry name" value="tRNA-synt_1b"/>
    <property type="match status" value="1"/>
</dbReference>